<dbReference type="AlphaFoldDB" id="A0A382QND0"/>
<evidence type="ECO:0000256" key="1">
    <source>
        <dbReference type="SAM" id="Phobius"/>
    </source>
</evidence>
<gene>
    <name evidence="2" type="ORF">METZ01_LOCUS339106</name>
</gene>
<accession>A0A382QND0</accession>
<keyword evidence="1" id="KW-0472">Membrane</keyword>
<sequence length="41" mass="4775">MKSLFNIVRDSLQSLADISGLSYMAINIVVYYYVIPFIFLR</sequence>
<protein>
    <submittedName>
        <fullName evidence="2">Uncharacterized protein</fullName>
    </submittedName>
</protein>
<keyword evidence="1" id="KW-1133">Transmembrane helix</keyword>
<evidence type="ECO:0000313" key="2">
    <source>
        <dbReference type="EMBL" id="SVC86252.1"/>
    </source>
</evidence>
<organism evidence="2">
    <name type="scientific">marine metagenome</name>
    <dbReference type="NCBI Taxonomy" id="408172"/>
    <lineage>
        <taxon>unclassified sequences</taxon>
        <taxon>metagenomes</taxon>
        <taxon>ecological metagenomes</taxon>
    </lineage>
</organism>
<dbReference type="EMBL" id="UINC01115318">
    <property type="protein sequence ID" value="SVC86252.1"/>
    <property type="molecule type" value="Genomic_DNA"/>
</dbReference>
<proteinExistence type="predicted"/>
<name>A0A382QND0_9ZZZZ</name>
<reference evidence="2" key="1">
    <citation type="submission" date="2018-05" db="EMBL/GenBank/DDBJ databases">
        <authorList>
            <person name="Lanie J.A."/>
            <person name="Ng W.-L."/>
            <person name="Kazmierczak K.M."/>
            <person name="Andrzejewski T.M."/>
            <person name="Davidsen T.M."/>
            <person name="Wayne K.J."/>
            <person name="Tettelin H."/>
            <person name="Glass J.I."/>
            <person name="Rusch D."/>
            <person name="Podicherti R."/>
            <person name="Tsui H.-C.T."/>
            <person name="Winkler M.E."/>
        </authorList>
    </citation>
    <scope>NUCLEOTIDE SEQUENCE</scope>
</reference>
<keyword evidence="1" id="KW-0812">Transmembrane</keyword>
<feature type="transmembrane region" description="Helical" evidence="1">
    <location>
        <begin position="20"/>
        <end position="40"/>
    </location>
</feature>